<evidence type="ECO:0000256" key="1">
    <source>
        <dbReference type="SAM" id="MobiDB-lite"/>
    </source>
</evidence>
<feature type="region of interest" description="Disordered" evidence="1">
    <location>
        <begin position="658"/>
        <end position="723"/>
    </location>
</feature>
<feature type="region of interest" description="Disordered" evidence="1">
    <location>
        <begin position="57"/>
        <end position="273"/>
    </location>
</feature>
<feature type="compositionally biased region" description="Low complexity" evidence="1">
    <location>
        <begin position="403"/>
        <end position="412"/>
    </location>
</feature>
<dbReference type="Proteomes" id="UP001221142">
    <property type="component" value="Unassembled WGS sequence"/>
</dbReference>
<feature type="compositionally biased region" description="Basic residues" evidence="1">
    <location>
        <begin position="211"/>
        <end position="220"/>
    </location>
</feature>
<accession>A0AAD7CJS8</accession>
<evidence type="ECO:0000313" key="3">
    <source>
        <dbReference type="Proteomes" id="UP001221142"/>
    </source>
</evidence>
<dbReference type="EMBL" id="JARKIF010000001">
    <property type="protein sequence ID" value="KAJ7650708.1"/>
    <property type="molecule type" value="Genomic_DNA"/>
</dbReference>
<sequence>MDPNFAFPAPSKPTLRPAASQPTEPIHRESNALRASVLDAALQLGFGSNNTVANWMFSNTLEEEEEEPDEDAVKDPLSATSEEYAPYSTPPTSTSEHSETFYPSDRQAVPQVHFPASPAIPAPTPSSSNKLRKPRPDGYESDGGYVSDGGKKVRARTKSKTKKDAAAAAISDPMELLPMSKEEMKRMKKAAKHSKDHDASLETDAEDSGKKAKKPKKSKKSSTDAGAAGYETDDGYVSSSGKPKKGRSRFFSLRKKSDSASEPIVEPVPPMPEREVFPLPIALRFATTIGSDGATSRSESPLMPPSRPFVSTSGSSTPSLSSSATSLLTSSDRESFGTGSLSMTAELTRTESYNSGHTPDTSLNSILTATDSVVSRAVSPQTASPKSKVLISYPITRTASAESQNQSPSDSNPPKPTRHIPSPISLAPPELNSRAPSPSPIAGSPFVVLTPLNSAPPRRAISPAPSSIIIPSSDFLVPSRSASPLPPSPNVMAYYDIPPPSPPPNGPLPRAPRAPPSANRDIQPGVSRLRSLSQDRGGRQAGSSTPISGRVSPNPGRASPNPGGAMSPLSPGERGRAAPFPSRPVLQSRAGHPSMGPGLAARAKVQRYRDLYAIQIPGTPAGARGDDGEGVDIRVEDYDEGEVDEEGREEIIGVIGRFRDRPRDERTGRALERNDSGVLRPGAAGGRDRLSPSSPGFSPGSRVRFSDYEDDDQSRYPDEDKTAGYSTMYRYEGGRDTDTMYTGRETMYSEYSRASFLDVDKSDKARTQLVDRVGSMFDLSGRERSAIPPVPKLPAALAAGAVGNRF</sequence>
<gene>
    <name evidence="2" type="ORF">FB45DRAFT_997532</name>
</gene>
<proteinExistence type="predicted"/>
<organism evidence="2 3">
    <name type="scientific">Roridomyces roridus</name>
    <dbReference type="NCBI Taxonomy" id="1738132"/>
    <lineage>
        <taxon>Eukaryota</taxon>
        <taxon>Fungi</taxon>
        <taxon>Dikarya</taxon>
        <taxon>Basidiomycota</taxon>
        <taxon>Agaricomycotina</taxon>
        <taxon>Agaricomycetes</taxon>
        <taxon>Agaricomycetidae</taxon>
        <taxon>Agaricales</taxon>
        <taxon>Marasmiineae</taxon>
        <taxon>Mycenaceae</taxon>
        <taxon>Roridomyces</taxon>
    </lineage>
</organism>
<dbReference type="AlphaFoldDB" id="A0AAD7CJS8"/>
<feature type="compositionally biased region" description="Basic residues" evidence="1">
    <location>
        <begin position="152"/>
        <end position="161"/>
    </location>
</feature>
<feature type="compositionally biased region" description="Polar residues" evidence="1">
    <location>
        <begin position="290"/>
        <end position="299"/>
    </location>
</feature>
<feature type="region of interest" description="Disordered" evidence="1">
    <location>
        <begin position="1"/>
        <end position="28"/>
    </location>
</feature>
<feature type="compositionally biased region" description="Pro residues" evidence="1">
    <location>
        <begin position="497"/>
        <end position="515"/>
    </location>
</feature>
<feature type="compositionally biased region" description="Low complexity" evidence="1">
    <location>
        <begin position="691"/>
        <end position="701"/>
    </location>
</feature>
<feature type="compositionally biased region" description="Basic and acidic residues" evidence="1">
    <location>
        <begin position="713"/>
        <end position="722"/>
    </location>
</feature>
<feature type="compositionally biased region" description="Basic and acidic residues" evidence="1">
    <location>
        <begin position="658"/>
        <end position="675"/>
    </location>
</feature>
<protein>
    <submittedName>
        <fullName evidence="2">Uncharacterized protein</fullName>
    </submittedName>
</protein>
<feature type="compositionally biased region" description="Basic residues" evidence="1">
    <location>
        <begin position="242"/>
        <end position="254"/>
    </location>
</feature>
<feature type="compositionally biased region" description="Low complexity" evidence="1">
    <location>
        <begin position="311"/>
        <end position="330"/>
    </location>
</feature>
<keyword evidence="3" id="KW-1185">Reference proteome</keyword>
<comment type="caution">
    <text evidence="2">The sequence shown here is derived from an EMBL/GenBank/DDBJ whole genome shotgun (WGS) entry which is preliminary data.</text>
</comment>
<feature type="region of interest" description="Disordered" evidence="1">
    <location>
        <begin position="290"/>
        <end position="602"/>
    </location>
</feature>
<reference evidence="2" key="1">
    <citation type="submission" date="2023-03" db="EMBL/GenBank/DDBJ databases">
        <title>Massive genome expansion in bonnet fungi (Mycena s.s.) driven by repeated elements and novel gene families across ecological guilds.</title>
        <authorList>
            <consortium name="Lawrence Berkeley National Laboratory"/>
            <person name="Harder C.B."/>
            <person name="Miyauchi S."/>
            <person name="Viragh M."/>
            <person name="Kuo A."/>
            <person name="Thoen E."/>
            <person name="Andreopoulos B."/>
            <person name="Lu D."/>
            <person name="Skrede I."/>
            <person name="Drula E."/>
            <person name="Henrissat B."/>
            <person name="Morin E."/>
            <person name="Kohler A."/>
            <person name="Barry K."/>
            <person name="LaButti K."/>
            <person name="Morin E."/>
            <person name="Salamov A."/>
            <person name="Lipzen A."/>
            <person name="Mereny Z."/>
            <person name="Hegedus B."/>
            <person name="Baldrian P."/>
            <person name="Stursova M."/>
            <person name="Weitz H."/>
            <person name="Taylor A."/>
            <person name="Grigoriev I.V."/>
            <person name="Nagy L.G."/>
            <person name="Martin F."/>
            <person name="Kauserud H."/>
        </authorList>
    </citation>
    <scope>NUCLEOTIDE SEQUENCE</scope>
    <source>
        <strain evidence="2">9284</strain>
    </source>
</reference>
<feature type="compositionally biased region" description="Acidic residues" evidence="1">
    <location>
        <begin position="61"/>
        <end position="72"/>
    </location>
</feature>
<feature type="compositionally biased region" description="Polar residues" evidence="1">
    <location>
        <begin position="337"/>
        <end position="385"/>
    </location>
</feature>
<evidence type="ECO:0000313" key="2">
    <source>
        <dbReference type="EMBL" id="KAJ7650708.1"/>
    </source>
</evidence>
<feature type="compositionally biased region" description="Low complexity" evidence="1">
    <location>
        <begin position="455"/>
        <end position="483"/>
    </location>
</feature>
<name>A0AAD7CJS8_9AGAR</name>